<keyword evidence="2" id="KW-1133">Transmembrane helix</keyword>
<gene>
    <name evidence="3" type="ORF">BU23DRAFT_536464</name>
</gene>
<keyword evidence="2" id="KW-0812">Transmembrane</keyword>
<sequence length="565" mass="63285">MATNVYAILAIVPIAAYFVYLQLYSWRFRKYKDYPQLPNSLFMGHLPHIASGFKKFGDARRHIDYIFQSMVEEAGRPDVLLVDVRPVSYAMAVISSHAIAEQISKVSKGFPTSVTKSPTFSAFTRLVGHESVLIKEGDAWKSLRKRFNPGFAPQHLSTLLPAIVEKSTVFMEKLDSFAKSGEEFALEPLCTNVTFDIIGAVIMNLDFEAQDLETGGHPVVYHTRKLLRTFANSGRPGLIPWWTNVPLVTSRIYHSNRADAAIKKCITEKFGEMNSSPSAGKKQGQDRSVLALALKDVGRLSSDVLQSTADQIKTFLFAGHDTTSILLQWVYYALSIHPKCLETIRAEHDAVFGDKDPREVYLAKPDETTKALSYTSACIKEALRLWPPAGTARMAPLGSGFRVRLEDGRDLCIDGTVIYINHFIIQRDPKVYGETANEFVPERWLGDTDTTSARADDVWDSKKAGDNKIPISAWRPFERGPRSCIGQELANLEARVILACTVRRYDFSKVGAGEVELNENGQPTLDDRGRYRLKSELFSAPVITAKPFDRCMMRVQLHDSDARHP</sequence>
<dbReference type="CDD" id="cd11051">
    <property type="entry name" value="CYP59-like"/>
    <property type="match status" value="1"/>
</dbReference>
<dbReference type="InterPro" id="IPR002401">
    <property type="entry name" value="Cyt_P450_E_grp-I"/>
</dbReference>
<dbReference type="PANTHER" id="PTHR24305:SF222">
    <property type="entry name" value="CYTOCHROME P450 MONOOXYGENASE STCS"/>
    <property type="match status" value="1"/>
</dbReference>
<protein>
    <submittedName>
        <fullName evidence="3">Cytochrome P450 52A11</fullName>
    </submittedName>
</protein>
<feature type="binding site" description="axial binding residue" evidence="1">
    <location>
        <position position="484"/>
    </location>
    <ligand>
        <name>heme</name>
        <dbReference type="ChEBI" id="CHEBI:30413"/>
    </ligand>
    <ligandPart>
        <name>Fe</name>
        <dbReference type="ChEBI" id="CHEBI:18248"/>
    </ligandPart>
</feature>
<feature type="transmembrane region" description="Helical" evidence="2">
    <location>
        <begin position="6"/>
        <end position="26"/>
    </location>
</feature>
<dbReference type="InterPro" id="IPR036396">
    <property type="entry name" value="Cyt_P450_sf"/>
</dbReference>
<accession>A0A6A5V3E5</accession>
<dbReference type="PRINTS" id="PR00463">
    <property type="entry name" value="EP450I"/>
</dbReference>
<keyword evidence="1" id="KW-0349">Heme</keyword>
<dbReference type="Pfam" id="PF00067">
    <property type="entry name" value="p450"/>
    <property type="match status" value="1"/>
</dbReference>
<dbReference type="GO" id="GO:0016705">
    <property type="term" value="F:oxidoreductase activity, acting on paired donors, with incorporation or reduction of molecular oxygen"/>
    <property type="evidence" value="ECO:0007669"/>
    <property type="project" value="InterPro"/>
</dbReference>
<reference evidence="3" key="1">
    <citation type="journal article" date="2020" name="Stud. Mycol.">
        <title>101 Dothideomycetes genomes: a test case for predicting lifestyles and emergence of pathogens.</title>
        <authorList>
            <person name="Haridas S."/>
            <person name="Albert R."/>
            <person name="Binder M."/>
            <person name="Bloem J."/>
            <person name="Labutti K."/>
            <person name="Salamov A."/>
            <person name="Andreopoulos B."/>
            <person name="Baker S."/>
            <person name="Barry K."/>
            <person name="Bills G."/>
            <person name="Bluhm B."/>
            <person name="Cannon C."/>
            <person name="Castanera R."/>
            <person name="Culley D."/>
            <person name="Daum C."/>
            <person name="Ezra D."/>
            <person name="Gonzalez J."/>
            <person name="Henrissat B."/>
            <person name="Kuo A."/>
            <person name="Liang C."/>
            <person name="Lipzen A."/>
            <person name="Lutzoni F."/>
            <person name="Magnuson J."/>
            <person name="Mondo S."/>
            <person name="Nolan M."/>
            <person name="Ohm R."/>
            <person name="Pangilinan J."/>
            <person name="Park H.-J."/>
            <person name="Ramirez L."/>
            <person name="Alfaro M."/>
            <person name="Sun H."/>
            <person name="Tritt A."/>
            <person name="Yoshinaga Y."/>
            <person name="Zwiers L.-H."/>
            <person name="Turgeon B."/>
            <person name="Goodwin S."/>
            <person name="Spatafora J."/>
            <person name="Crous P."/>
            <person name="Grigoriev I."/>
        </authorList>
    </citation>
    <scope>NUCLEOTIDE SEQUENCE</scope>
    <source>
        <strain evidence="3">CBS 107.79</strain>
    </source>
</reference>
<dbReference type="SUPFAM" id="SSF48264">
    <property type="entry name" value="Cytochrome P450"/>
    <property type="match status" value="1"/>
</dbReference>
<dbReference type="Gene3D" id="1.10.630.10">
    <property type="entry name" value="Cytochrome P450"/>
    <property type="match status" value="1"/>
</dbReference>
<dbReference type="InterPro" id="IPR050121">
    <property type="entry name" value="Cytochrome_P450_monoxygenase"/>
</dbReference>
<proteinExistence type="predicted"/>
<name>A0A6A5V3E5_9PLEO</name>
<dbReference type="GO" id="GO:0020037">
    <property type="term" value="F:heme binding"/>
    <property type="evidence" value="ECO:0007669"/>
    <property type="project" value="InterPro"/>
</dbReference>
<dbReference type="AlphaFoldDB" id="A0A6A5V3E5"/>
<dbReference type="GO" id="GO:0004497">
    <property type="term" value="F:monooxygenase activity"/>
    <property type="evidence" value="ECO:0007669"/>
    <property type="project" value="InterPro"/>
</dbReference>
<dbReference type="GO" id="GO:0005506">
    <property type="term" value="F:iron ion binding"/>
    <property type="evidence" value="ECO:0007669"/>
    <property type="project" value="InterPro"/>
</dbReference>
<dbReference type="PRINTS" id="PR00385">
    <property type="entry name" value="P450"/>
</dbReference>
<dbReference type="InterPro" id="IPR001128">
    <property type="entry name" value="Cyt_P450"/>
</dbReference>
<evidence type="ECO:0000313" key="4">
    <source>
        <dbReference type="Proteomes" id="UP000800036"/>
    </source>
</evidence>
<evidence type="ECO:0000313" key="3">
    <source>
        <dbReference type="EMBL" id="KAF1971388.1"/>
    </source>
</evidence>
<dbReference type="PANTHER" id="PTHR24305">
    <property type="entry name" value="CYTOCHROME P450"/>
    <property type="match status" value="1"/>
</dbReference>
<evidence type="ECO:0000256" key="1">
    <source>
        <dbReference type="PIRSR" id="PIRSR602401-1"/>
    </source>
</evidence>
<keyword evidence="4" id="KW-1185">Reference proteome</keyword>
<dbReference type="EMBL" id="ML976693">
    <property type="protein sequence ID" value="KAF1971388.1"/>
    <property type="molecule type" value="Genomic_DNA"/>
</dbReference>
<organism evidence="3 4">
    <name type="scientific">Bimuria novae-zelandiae CBS 107.79</name>
    <dbReference type="NCBI Taxonomy" id="1447943"/>
    <lineage>
        <taxon>Eukaryota</taxon>
        <taxon>Fungi</taxon>
        <taxon>Dikarya</taxon>
        <taxon>Ascomycota</taxon>
        <taxon>Pezizomycotina</taxon>
        <taxon>Dothideomycetes</taxon>
        <taxon>Pleosporomycetidae</taxon>
        <taxon>Pleosporales</taxon>
        <taxon>Massarineae</taxon>
        <taxon>Didymosphaeriaceae</taxon>
        <taxon>Bimuria</taxon>
    </lineage>
</organism>
<evidence type="ECO:0000256" key="2">
    <source>
        <dbReference type="SAM" id="Phobius"/>
    </source>
</evidence>
<keyword evidence="1" id="KW-0408">Iron</keyword>
<dbReference type="Proteomes" id="UP000800036">
    <property type="component" value="Unassembled WGS sequence"/>
</dbReference>
<comment type="cofactor">
    <cofactor evidence="1">
        <name>heme</name>
        <dbReference type="ChEBI" id="CHEBI:30413"/>
    </cofactor>
</comment>
<keyword evidence="1" id="KW-0479">Metal-binding</keyword>
<dbReference type="OrthoDB" id="10029320at2759"/>
<keyword evidence="2" id="KW-0472">Membrane</keyword>